<dbReference type="InterPro" id="IPR000524">
    <property type="entry name" value="Tscrpt_reg_HTH_GntR"/>
</dbReference>
<dbReference type="PANTHER" id="PTHR44846:SF1">
    <property type="entry name" value="MANNOSYL-D-GLYCERATE TRANSPORT_METABOLISM SYSTEM REPRESSOR MNGR-RELATED"/>
    <property type="match status" value="1"/>
</dbReference>
<dbReference type="SMART" id="SM00345">
    <property type="entry name" value="HTH_GNTR"/>
    <property type="match status" value="1"/>
</dbReference>
<dbReference type="SUPFAM" id="SSF46785">
    <property type="entry name" value="Winged helix' DNA-binding domain"/>
    <property type="match status" value="1"/>
</dbReference>
<reference evidence="5 6" key="1">
    <citation type="submission" date="2020-05" db="EMBL/GenBank/DDBJ databases">
        <authorList>
            <person name="Niu N."/>
        </authorList>
    </citation>
    <scope>NUCLEOTIDE SEQUENCE [LARGE SCALE GENOMIC DNA]</scope>
    <source>
        <strain evidence="5 6">LMG10982</strain>
    </source>
</reference>
<proteinExistence type="predicted"/>
<dbReference type="EMBL" id="JABGBO010000010">
    <property type="protein sequence ID" value="NOL50288.1"/>
    <property type="molecule type" value="Genomic_DNA"/>
</dbReference>
<dbReference type="AlphaFoldDB" id="A0A7Y4LB88"/>
<gene>
    <name evidence="5" type="ORF">HKX40_09120</name>
</gene>
<dbReference type="SUPFAM" id="SSF64288">
    <property type="entry name" value="Chorismate lyase-like"/>
    <property type="match status" value="1"/>
</dbReference>
<dbReference type="Pfam" id="PF07702">
    <property type="entry name" value="UTRA"/>
    <property type="match status" value="1"/>
</dbReference>
<dbReference type="Gene3D" id="3.40.1410.10">
    <property type="entry name" value="Chorismate lyase-like"/>
    <property type="match status" value="1"/>
</dbReference>
<dbReference type="InterPro" id="IPR036388">
    <property type="entry name" value="WH-like_DNA-bd_sf"/>
</dbReference>
<evidence type="ECO:0000256" key="3">
    <source>
        <dbReference type="ARBA" id="ARBA00023163"/>
    </source>
</evidence>
<dbReference type="GO" id="GO:0003700">
    <property type="term" value="F:DNA-binding transcription factor activity"/>
    <property type="evidence" value="ECO:0007669"/>
    <property type="project" value="InterPro"/>
</dbReference>
<dbReference type="GO" id="GO:0003677">
    <property type="term" value="F:DNA binding"/>
    <property type="evidence" value="ECO:0007669"/>
    <property type="project" value="UniProtKB-KW"/>
</dbReference>
<dbReference type="InterPro" id="IPR050679">
    <property type="entry name" value="Bact_HTH_transcr_reg"/>
</dbReference>
<protein>
    <submittedName>
        <fullName evidence="5">GntR family transcriptional regulator</fullName>
    </submittedName>
</protein>
<dbReference type="RefSeq" id="WP_171589271.1">
    <property type="nucleotide sequence ID" value="NZ_JABGBO010000010.1"/>
</dbReference>
<dbReference type="InterPro" id="IPR011663">
    <property type="entry name" value="UTRA"/>
</dbReference>
<dbReference type="GO" id="GO:0045892">
    <property type="term" value="P:negative regulation of DNA-templated transcription"/>
    <property type="evidence" value="ECO:0007669"/>
    <property type="project" value="TreeGrafter"/>
</dbReference>
<dbReference type="InterPro" id="IPR036390">
    <property type="entry name" value="WH_DNA-bd_sf"/>
</dbReference>
<accession>A0A7Y4LB88</accession>
<evidence type="ECO:0000256" key="1">
    <source>
        <dbReference type="ARBA" id="ARBA00023015"/>
    </source>
</evidence>
<dbReference type="InterPro" id="IPR028978">
    <property type="entry name" value="Chorismate_lyase_/UTRA_dom_sf"/>
</dbReference>
<keyword evidence="6" id="KW-1185">Reference proteome</keyword>
<evidence type="ECO:0000256" key="2">
    <source>
        <dbReference type="ARBA" id="ARBA00023125"/>
    </source>
</evidence>
<comment type="caution">
    <text evidence="5">The sequence shown here is derived from an EMBL/GenBank/DDBJ whole genome shotgun (WGS) entry which is preliminary data.</text>
</comment>
<dbReference type="PROSITE" id="PS50949">
    <property type="entry name" value="HTH_GNTR"/>
    <property type="match status" value="1"/>
</dbReference>
<dbReference type="Pfam" id="PF00392">
    <property type="entry name" value="GntR"/>
    <property type="match status" value="1"/>
</dbReference>
<dbReference type="Gene3D" id="1.10.10.10">
    <property type="entry name" value="Winged helix-like DNA-binding domain superfamily/Winged helix DNA-binding domain"/>
    <property type="match status" value="1"/>
</dbReference>
<dbReference type="PANTHER" id="PTHR44846">
    <property type="entry name" value="MANNOSYL-D-GLYCERATE TRANSPORT/METABOLISM SYSTEM REPRESSOR MNGR-RELATED"/>
    <property type="match status" value="1"/>
</dbReference>
<sequence>MNTLSSLRRNLPLYLSIKQAMLKRLADGVWVRGSKLPPEPELAKMFGVSIGTIRKAVDELVIEDILIRYQGRGTYISNHESQSHFFKFFRIARKDGLQSFPVSKVRFFEKIKPSEEVREALQLGRNDVVFHFYNSLSINNDSVMIDEIFVPSSHFKGLTREVLEARKDTLYNFYQNKFAINIVETKEKISSGQLESKYTQWLSAEEGKSILIIKRVAYTYNQIPIEFRISRVANDDYEYLVP</sequence>
<evidence type="ECO:0000259" key="4">
    <source>
        <dbReference type="PROSITE" id="PS50949"/>
    </source>
</evidence>
<dbReference type="CDD" id="cd07377">
    <property type="entry name" value="WHTH_GntR"/>
    <property type="match status" value="1"/>
</dbReference>
<dbReference type="Proteomes" id="UP000541421">
    <property type="component" value="Unassembled WGS sequence"/>
</dbReference>
<evidence type="ECO:0000313" key="5">
    <source>
        <dbReference type="EMBL" id="NOL50288.1"/>
    </source>
</evidence>
<organism evidence="5 6">
    <name type="scientific">Pelistega europaea</name>
    <dbReference type="NCBI Taxonomy" id="106147"/>
    <lineage>
        <taxon>Bacteria</taxon>
        <taxon>Pseudomonadati</taxon>
        <taxon>Pseudomonadota</taxon>
        <taxon>Betaproteobacteria</taxon>
        <taxon>Burkholderiales</taxon>
        <taxon>Alcaligenaceae</taxon>
        <taxon>Pelistega</taxon>
    </lineage>
</organism>
<evidence type="ECO:0000313" key="6">
    <source>
        <dbReference type="Proteomes" id="UP000541421"/>
    </source>
</evidence>
<keyword evidence="3" id="KW-0804">Transcription</keyword>
<keyword evidence="2" id="KW-0238">DNA-binding</keyword>
<keyword evidence="1" id="KW-0805">Transcription regulation</keyword>
<feature type="domain" description="HTH gntR-type" evidence="4">
    <location>
        <begin position="11"/>
        <end position="79"/>
    </location>
</feature>
<dbReference type="SMART" id="SM00866">
    <property type="entry name" value="UTRA"/>
    <property type="match status" value="1"/>
</dbReference>
<name>A0A7Y4LB88_9BURK</name>